<evidence type="ECO:0000313" key="4">
    <source>
        <dbReference type="Proteomes" id="UP001498398"/>
    </source>
</evidence>
<gene>
    <name evidence="3" type="ORF">VKT23_020478</name>
</gene>
<proteinExistence type="predicted"/>
<dbReference type="EMBL" id="JBANRG010000136">
    <property type="protein sequence ID" value="KAK7433903.1"/>
    <property type="molecule type" value="Genomic_DNA"/>
</dbReference>
<feature type="transmembrane region" description="Helical" evidence="2">
    <location>
        <begin position="335"/>
        <end position="358"/>
    </location>
</feature>
<dbReference type="Gene3D" id="2.60.120.260">
    <property type="entry name" value="Galactose-binding domain-like"/>
    <property type="match status" value="1"/>
</dbReference>
<feature type="region of interest" description="Disordered" evidence="1">
    <location>
        <begin position="443"/>
        <end position="462"/>
    </location>
</feature>
<accession>A0ABR1ILP7</accession>
<comment type="caution">
    <text evidence="3">The sequence shown here is derived from an EMBL/GenBank/DDBJ whole genome shotgun (WGS) entry which is preliminary data.</text>
</comment>
<keyword evidence="4" id="KW-1185">Reference proteome</keyword>
<sequence>MMADTVTILYDSSDLTLNCEASPGGLSSTSIITPKDSSMSPGHFFNDTLLWFNSTAKCWFSNNEAWSSLALFGYAFGDNSQSFTLNDGQLSVPNPLHVQPIKDGKPQSSPGQWLNITGEPPIMSGINNMSIDYALAIPKESANMLGQTILVDDGNSEVVWTEGWEVSDYDGRSAEYFQPLPEGVSISPKAHGNTTHSSNKIGDSTFTFKFAGTSIQVVGFKPVNFGVNSAFVMTFDIDGNTTTQHYFQQDGPDGAPHFIYFNTDSLQPGNHVLTANITGNVGNTTAFIDYISYKASFSLLSEKPNFQDDSGNNSSGTTPGGDTPSAAPAKTSHTAAIIGGCVGSVILLILLGFGFWYLRRKRLQKRRYSLHSQKTEEVVDPFTIPVSNANSTSLESYGVDEKSYRISEPDEPGRLFWQDSSHHSLSYSPDSNHQQSLAQNPLHLGDSVSNIPSHSMTQEFQQDEAVAQRIRNLEIQMGIVNQEMNRYIVPPGYTTSSESVGGRQE</sequence>
<keyword evidence="2" id="KW-1133">Transmembrane helix</keyword>
<name>A0ABR1ILP7_9AGAR</name>
<feature type="compositionally biased region" description="Low complexity" evidence="1">
    <location>
        <begin position="309"/>
        <end position="329"/>
    </location>
</feature>
<evidence type="ECO:0000313" key="3">
    <source>
        <dbReference type="EMBL" id="KAK7433903.1"/>
    </source>
</evidence>
<keyword evidence="2" id="KW-0812">Transmembrane</keyword>
<dbReference type="Gene3D" id="1.20.5.510">
    <property type="entry name" value="Single helix bin"/>
    <property type="match status" value="1"/>
</dbReference>
<keyword evidence="2" id="KW-0472">Membrane</keyword>
<organism evidence="3 4">
    <name type="scientific">Marasmiellus scandens</name>
    <dbReference type="NCBI Taxonomy" id="2682957"/>
    <lineage>
        <taxon>Eukaryota</taxon>
        <taxon>Fungi</taxon>
        <taxon>Dikarya</taxon>
        <taxon>Basidiomycota</taxon>
        <taxon>Agaricomycotina</taxon>
        <taxon>Agaricomycetes</taxon>
        <taxon>Agaricomycetidae</taxon>
        <taxon>Agaricales</taxon>
        <taxon>Marasmiineae</taxon>
        <taxon>Omphalotaceae</taxon>
        <taxon>Marasmiellus</taxon>
    </lineage>
</organism>
<evidence type="ECO:0000256" key="1">
    <source>
        <dbReference type="SAM" id="MobiDB-lite"/>
    </source>
</evidence>
<feature type="compositionally biased region" description="Polar residues" evidence="1">
    <location>
        <begin position="447"/>
        <end position="460"/>
    </location>
</feature>
<protein>
    <submittedName>
        <fullName evidence="3">Uncharacterized protein</fullName>
    </submittedName>
</protein>
<feature type="region of interest" description="Disordered" evidence="1">
    <location>
        <begin position="306"/>
        <end position="329"/>
    </location>
</feature>
<evidence type="ECO:0000256" key="2">
    <source>
        <dbReference type="SAM" id="Phobius"/>
    </source>
</evidence>
<dbReference type="Proteomes" id="UP001498398">
    <property type="component" value="Unassembled WGS sequence"/>
</dbReference>
<reference evidence="3 4" key="1">
    <citation type="submission" date="2024-01" db="EMBL/GenBank/DDBJ databases">
        <title>A draft genome for the cacao thread blight pathogen Marasmiellus scandens.</title>
        <authorList>
            <person name="Baruah I.K."/>
            <person name="Leung J."/>
            <person name="Bukari Y."/>
            <person name="Amoako-Attah I."/>
            <person name="Meinhardt L.W."/>
            <person name="Bailey B.A."/>
            <person name="Cohen S.P."/>
        </authorList>
    </citation>
    <scope>NUCLEOTIDE SEQUENCE [LARGE SCALE GENOMIC DNA]</scope>
    <source>
        <strain evidence="3 4">GH-19</strain>
    </source>
</reference>